<dbReference type="InterPro" id="IPR052416">
    <property type="entry name" value="GTF3C_component"/>
</dbReference>
<dbReference type="GO" id="GO:0000127">
    <property type="term" value="C:transcription factor TFIIIC complex"/>
    <property type="evidence" value="ECO:0007669"/>
    <property type="project" value="TreeGrafter"/>
</dbReference>
<evidence type="ECO:0000256" key="2">
    <source>
        <dbReference type="ARBA" id="ARBA00023163"/>
    </source>
</evidence>
<dbReference type="PROSITE" id="PS00028">
    <property type="entry name" value="ZINC_FINGER_C2H2_1"/>
    <property type="match status" value="1"/>
</dbReference>
<feature type="coiled-coil region" evidence="5">
    <location>
        <begin position="299"/>
        <end position="362"/>
    </location>
</feature>
<dbReference type="InterPro" id="IPR015943">
    <property type="entry name" value="WD40/YVTN_repeat-like_dom_sf"/>
</dbReference>
<comment type="caution">
    <text evidence="8">The sequence shown here is derived from an EMBL/GenBank/DDBJ whole genome shotgun (WGS) entry which is preliminary data.</text>
</comment>
<feature type="region of interest" description="Disordered" evidence="6">
    <location>
        <begin position="1064"/>
        <end position="1088"/>
    </location>
</feature>
<accession>A0AAN8XNL8</accession>
<dbReference type="PANTHER" id="PTHR15052:SF2">
    <property type="entry name" value="GENERAL TRANSCRIPTION FACTOR 3C POLYPEPTIDE 2"/>
    <property type="match status" value="1"/>
</dbReference>
<dbReference type="InterPro" id="IPR013087">
    <property type="entry name" value="Znf_C2H2_type"/>
</dbReference>
<keyword evidence="4" id="KW-0853">WD repeat</keyword>
<feature type="repeat" description="WD" evidence="4">
    <location>
        <begin position="2260"/>
        <end position="2303"/>
    </location>
</feature>
<feature type="region of interest" description="Disordered" evidence="6">
    <location>
        <begin position="1599"/>
        <end position="1649"/>
    </location>
</feature>
<dbReference type="GO" id="GO:0005634">
    <property type="term" value="C:nucleus"/>
    <property type="evidence" value="ECO:0007669"/>
    <property type="project" value="UniProtKB-SubCell"/>
</dbReference>
<keyword evidence="5" id="KW-0175">Coiled coil</keyword>
<dbReference type="PROSITE" id="PS50082">
    <property type="entry name" value="WD_REPEATS_2"/>
    <property type="match status" value="1"/>
</dbReference>
<dbReference type="SUPFAM" id="SSF50978">
    <property type="entry name" value="WD40 repeat-like"/>
    <property type="match status" value="1"/>
</dbReference>
<dbReference type="Gene3D" id="2.130.10.10">
    <property type="entry name" value="YVTN repeat-like/Quinoprotein amine dehydrogenase"/>
    <property type="match status" value="1"/>
</dbReference>
<reference evidence="8 9" key="1">
    <citation type="submission" date="2023-11" db="EMBL/GenBank/DDBJ databases">
        <title>Halocaridina rubra genome assembly.</title>
        <authorList>
            <person name="Smith C."/>
        </authorList>
    </citation>
    <scope>NUCLEOTIDE SEQUENCE [LARGE SCALE GENOMIC DNA]</scope>
    <source>
        <strain evidence="8">EP-1</strain>
        <tissue evidence="8">Whole</tissue>
    </source>
</reference>
<evidence type="ECO:0000256" key="3">
    <source>
        <dbReference type="ARBA" id="ARBA00023242"/>
    </source>
</evidence>
<evidence type="ECO:0000313" key="8">
    <source>
        <dbReference type="EMBL" id="KAK7082859.1"/>
    </source>
</evidence>
<feature type="region of interest" description="Disordered" evidence="6">
    <location>
        <begin position="1271"/>
        <end position="1320"/>
    </location>
</feature>
<dbReference type="InterPro" id="IPR001680">
    <property type="entry name" value="WD40_rpt"/>
</dbReference>
<comment type="subcellular location">
    <subcellularLocation>
        <location evidence="1">Nucleus</location>
    </subcellularLocation>
</comment>
<organism evidence="8 9">
    <name type="scientific">Halocaridina rubra</name>
    <name type="common">Hawaiian red shrimp</name>
    <dbReference type="NCBI Taxonomy" id="373956"/>
    <lineage>
        <taxon>Eukaryota</taxon>
        <taxon>Metazoa</taxon>
        <taxon>Ecdysozoa</taxon>
        <taxon>Arthropoda</taxon>
        <taxon>Crustacea</taxon>
        <taxon>Multicrustacea</taxon>
        <taxon>Malacostraca</taxon>
        <taxon>Eumalacostraca</taxon>
        <taxon>Eucarida</taxon>
        <taxon>Decapoda</taxon>
        <taxon>Pleocyemata</taxon>
        <taxon>Caridea</taxon>
        <taxon>Atyoidea</taxon>
        <taxon>Atyidae</taxon>
        <taxon>Halocaridina</taxon>
    </lineage>
</organism>
<keyword evidence="3" id="KW-0539">Nucleus</keyword>
<evidence type="ECO:0000259" key="7">
    <source>
        <dbReference type="PROSITE" id="PS00028"/>
    </source>
</evidence>
<sequence length="2569" mass="287291">MESNNLPNIEYVLPNHNMARRLASNDEKVIVASCSSPETKSSLRDGENSYPVAHEGHVIPRRTHLVMDSGASASHTEQYPSELQPSEHVCHIQKRYRDQHETEEHPYTQAPEAYSHYIVNSSVNQDVYCGNVTERRMPSTEADVIHVQTPSQVSEIFHSHDRKGSSYNTIITSTPIYSNASKSKRKLENYSQKSSLENPKFRKLIHLDESYTLGYTSDKSDENRKLSTSKPFLERQSNVVLKENELHMLSGHPNLKEKLSGDLHLFHKDVTPNLKPLSNDLDVDSKSSLSLWEEKRLQLERREHQLFEAEEAMKQQEEKAQECLRVALEQQEKALNEREEALKQREAAVQRKLEQAKRLMEDSKKIFEVKRYSSPSSTDSITVKSNSLLSVDNTVCFQNARTNSPTIISSSSGNTGECTDENNLEKSFFNESNEYSEDGGSSDTIIPAASPLFENAVKTIDPPSKPLSLPQAFNTCISSCGTDKSGSCHSSLNSSFLNDRYETASNVPSPKVIRTYGRPSRCRTTSEMVGSSSRAKLSLPQRCKSVTPVTKASYDTKAFAKEEKSIEETIINGGASVTITPLETEHRLSDRSEPCQIASLGNRGGRSLSSAEATVPLDIKPEDVSIIQGIDNARDIPSNIMEIVPKTSVSVDPVPLVDKNISQILRQESACLSHDVQMSGSIFCHTKQTNYHEKYQTSQNIAGSNESFAEERILCANSPKMREIIPVQSLTVQGESPAHEVDSNKGISVDAVKLRFHGKHTLPIVSAPPLASSSISLPYSEKSYSYDRGEQYILSSSVKPEIIGLTKDVKESHKQGQISGPLLPGDIFYAPGNRVTQVQLPQQPPSLIKQVLKSQPTLPQVKASSHSLPHIPSLPKGASLFGNCKLTLVNQVTCHEAPLASNAPLFAHPHTTLQSKPVIPLEVSSGEILSAKTSNPFISPSSVNYLDASSNLSQDSVSCRRYQKHTELLPSTADSSKIPLTYETVPKMKQDSVSGVTLQKTQQSSLLRRDEQFEYLPDQQGTQMVLPSETFSDSTHLVEGNVHAEEASAVSIPETAFEIFKSSDEEPLSPSQHEMPRTTHWSAKSPYDPVNENEVTKLGEYDPISRTITTSNPVFLQSLLSHNLTATVGTVSISEAFPRLSHALNRVGKNSERQVSAEIQTDVTSEDSLQTQQNSDDVLILYDDKRSKETTEMNVSTDEVVSECDRLHEVKNRFYNKGYGLKESPKCTENYDNRSVNSDMNTSNIESETCKEVFISTGILGGYNQITHTLPEDENMEEPPATENFYSDNESESSSQSQRKNSDCQGSVNDARGLEENSTYSYTSESSLQKMSYLQDFTAKVSNTAFVAEDVGCLESDEINNHKRESSENTFNIENNISGLQEYETSESFHNVEHVTASDMGHVNSLSPSDQDTSMQDNIADYEADRSENEYILPNSLENFSERKLDVFKNANYCDERLSNLPETREENNFSASLIKEEEHLRESFECKGLQGKTRGRGRLHSRGRGRGRRRGRGRGRRAKDEDSDYLCGKVLIENESITCNQVLSECSVTENENSNTGIHSPVDSTSKSEIIEHVSHSGRKLKLNSYFLNVVSRGTGRKVCKSTPKSKMSCPKELPPDVTDLDNEQTHFEKPSVVQEKKRRGRKPKNKGERIIKDAKSDIPVVSVSSDVKSGDISIVPDKDIKCGKCDSIFPSQGKFLYHVRYEHNGLARPSGDSQEFLELERRKILTKTMRLVKRLKCENCNKVFKSMGGYIIHCNRYCAITVGDAQEQCKTCGKLFPLRSIEYHVKKWHSPKPGKSLVESTVEVPRPQRKAAKNCTAIFDAWKSNSSDVIDKEKDDGTHSDQDFEDKKLYTRTKIHIPLHIIKNWDNDIRLKGIAYCPNTDCTYVIKSVKSGSAHFFKCRFNNITRNYKCKLCKYTCKTCADIRAHIIEKHEDSLVPPEDSESDTSGADPETFETIKKNNFRQVSSQLKPFEPAFHWTLNYILENYSNLLFPDFKVLVDDWTTLDEDHASHYIPKAHHSPKFKFNFVSKSGTEFTDWQTLEVFDGTFHRGGWVLFSGGPTYASAWCPLPLNESINAQKQYLALSTLLSPDREYQVLKAQSHPGLIQIWEFCSMEESDHPPQMLFGIAHNFGNVWGLAWCPSGTFESKINTSSMRLGLLAAACSDGTVRIFAIPQSPPEELQGNSKIYRVEPSVTLRSSIVNDDDAQCLKVDWFCGKEHQFLAGAFSAGYVCIWDLNTSSPLLCVNDSRGLVLYPIHCFLAHNGVCCTVAFCPSPGGRHVITGGFDRTYRFWDLENTSMPLSVARKGLITDAVCLLHWPGSFISFDDVFGLANTCTLYRDSGYFNISSRNVLSSNAPIWALSGSNWLNSIVQGDSAGEVIVTVQQLLLKSYEHDKVPPKRKAPLLTVCMESVKSHEGENHCVVEAIKNYTSTEESPSQKQNGSEEAESSSTVYREMPKLYHEMCQEYGIVFQEQDYANFANIPEEEKSLRRQAKSMEPGPVDIYPFKSVNTVSWNNNLGSHSLIFVGTQAVTMLTNKGISCQEWVHLSDEIGREMQDYLVLGVGVSHR</sequence>
<evidence type="ECO:0000313" key="9">
    <source>
        <dbReference type="Proteomes" id="UP001381693"/>
    </source>
</evidence>
<dbReference type="SMART" id="SM00320">
    <property type="entry name" value="WD40"/>
    <property type="match status" value="3"/>
</dbReference>
<protein>
    <recommendedName>
        <fullName evidence="7">C2H2-type domain-containing protein</fullName>
    </recommendedName>
</protein>
<dbReference type="SMART" id="SM00355">
    <property type="entry name" value="ZnF_C2H2"/>
    <property type="match status" value="4"/>
</dbReference>
<evidence type="ECO:0000256" key="5">
    <source>
        <dbReference type="SAM" id="Coils"/>
    </source>
</evidence>
<proteinExistence type="predicted"/>
<keyword evidence="9" id="KW-1185">Reference proteome</keyword>
<evidence type="ECO:0000256" key="1">
    <source>
        <dbReference type="ARBA" id="ARBA00004123"/>
    </source>
</evidence>
<feature type="compositionally biased region" description="Basic residues" evidence="6">
    <location>
        <begin position="1494"/>
        <end position="1518"/>
    </location>
</feature>
<dbReference type="PROSITE" id="PS50294">
    <property type="entry name" value="WD_REPEATS_REGION"/>
    <property type="match status" value="1"/>
</dbReference>
<feature type="region of interest" description="Disordered" evidence="6">
    <location>
        <begin position="1485"/>
        <end position="1521"/>
    </location>
</feature>
<dbReference type="Proteomes" id="UP001381693">
    <property type="component" value="Unassembled WGS sequence"/>
</dbReference>
<name>A0AAN8XNL8_HALRR</name>
<evidence type="ECO:0000256" key="6">
    <source>
        <dbReference type="SAM" id="MobiDB-lite"/>
    </source>
</evidence>
<dbReference type="GO" id="GO:0006383">
    <property type="term" value="P:transcription by RNA polymerase III"/>
    <property type="evidence" value="ECO:0007669"/>
    <property type="project" value="TreeGrafter"/>
</dbReference>
<dbReference type="PANTHER" id="PTHR15052">
    <property type="entry name" value="RNA POLYMERASE III TRANSCRIPTION INITIATION FACTOR COMPLEX SUBUNIT"/>
    <property type="match status" value="1"/>
</dbReference>
<gene>
    <name evidence="8" type="ORF">SK128_013780</name>
</gene>
<dbReference type="Pfam" id="PF00400">
    <property type="entry name" value="WD40"/>
    <property type="match status" value="2"/>
</dbReference>
<keyword evidence="2" id="KW-0804">Transcription</keyword>
<dbReference type="EMBL" id="JAXCGZ010003870">
    <property type="protein sequence ID" value="KAK7082859.1"/>
    <property type="molecule type" value="Genomic_DNA"/>
</dbReference>
<feature type="region of interest" description="Disordered" evidence="6">
    <location>
        <begin position="2432"/>
        <end position="2451"/>
    </location>
</feature>
<dbReference type="InterPro" id="IPR036322">
    <property type="entry name" value="WD40_repeat_dom_sf"/>
</dbReference>
<feature type="domain" description="C2H2-type" evidence="7">
    <location>
        <begin position="1684"/>
        <end position="1705"/>
    </location>
</feature>
<evidence type="ECO:0000256" key="4">
    <source>
        <dbReference type="PROSITE-ProRule" id="PRU00221"/>
    </source>
</evidence>